<evidence type="ECO:0000313" key="1">
    <source>
        <dbReference type="EMBL" id="KAA2237782.1"/>
    </source>
</evidence>
<evidence type="ECO:0000313" key="2">
    <source>
        <dbReference type="Proteomes" id="UP000323142"/>
    </source>
</evidence>
<reference evidence="1 2" key="1">
    <citation type="submission" date="2019-09" db="EMBL/GenBank/DDBJ databases">
        <title>Salinarimonas rosea gen. nov., sp. nov., a new member of the a-2 subgroup of the Proteobacteria.</title>
        <authorList>
            <person name="Liu J."/>
        </authorList>
    </citation>
    <scope>NUCLEOTIDE SEQUENCE [LARGE SCALE GENOMIC DNA]</scope>
    <source>
        <strain evidence="1 2">BN140002</strain>
    </source>
</reference>
<comment type="caution">
    <text evidence="1">The sequence shown here is derived from an EMBL/GenBank/DDBJ whole genome shotgun (WGS) entry which is preliminary data.</text>
</comment>
<dbReference type="RefSeq" id="WP_149816770.1">
    <property type="nucleotide sequence ID" value="NZ_VUOA01000018.1"/>
</dbReference>
<keyword evidence="2" id="KW-1185">Reference proteome</keyword>
<dbReference type="AlphaFoldDB" id="A0A5B2VHF2"/>
<dbReference type="Proteomes" id="UP000323142">
    <property type="component" value="Unassembled WGS sequence"/>
</dbReference>
<dbReference type="EMBL" id="VUOA01000018">
    <property type="protein sequence ID" value="KAA2237782.1"/>
    <property type="molecule type" value="Genomic_DNA"/>
</dbReference>
<gene>
    <name evidence="1" type="ORF">F0L46_08890</name>
</gene>
<accession>A0A5B2VHF2</accession>
<proteinExistence type="predicted"/>
<reference evidence="1 2" key="2">
    <citation type="submission" date="2019-09" db="EMBL/GenBank/DDBJ databases">
        <authorList>
            <person name="Jin C."/>
        </authorList>
    </citation>
    <scope>NUCLEOTIDE SEQUENCE [LARGE SCALE GENOMIC DNA]</scope>
    <source>
        <strain evidence="1 2">BN140002</strain>
    </source>
</reference>
<organism evidence="1 2">
    <name type="scientific">Salinarimonas soli</name>
    <dbReference type="NCBI Taxonomy" id="1638099"/>
    <lineage>
        <taxon>Bacteria</taxon>
        <taxon>Pseudomonadati</taxon>
        <taxon>Pseudomonadota</taxon>
        <taxon>Alphaproteobacteria</taxon>
        <taxon>Hyphomicrobiales</taxon>
        <taxon>Salinarimonadaceae</taxon>
        <taxon>Salinarimonas</taxon>
    </lineage>
</organism>
<dbReference type="OrthoDB" id="8021190at2"/>
<sequence length="101" mass="10822">MQCGEGAYKPEGGSDARPALARRRGVWATILLLAGFVAITSYPPAEASPPAIQVAAPATMRAFTVDPGSVAEADDMSCSRMRKRLWVDGTGWIVRRVSICR</sequence>
<protein>
    <submittedName>
        <fullName evidence="1">Uncharacterized protein</fullName>
    </submittedName>
</protein>
<name>A0A5B2VHF2_9HYPH</name>